<evidence type="ECO:0000259" key="2">
    <source>
        <dbReference type="Pfam" id="PF24173"/>
    </source>
</evidence>
<dbReference type="InterPro" id="IPR057567">
    <property type="entry name" value="TPR_TTI1_C"/>
</dbReference>
<dbReference type="InterPro" id="IPR011989">
    <property type="entry name" value="ARM-like"/>
</dbReference>
<dbReference type="Pfam" id="PF24173">
    <property type="entry name" value="TPR_TTI1_N"/>
    <property type="match status" value="1"/>
</dbReference>
<dbReference type="InterPro" id="IPR052587">
    <property type="entry name" value="TELO2-interacting_protein_1"/>
</dbReference>
<dbReference type="InterPro" id="IPR057566">
    <property type="entry name" value="TPR_TTI1_N"/>
</dbReference>
<accession>K2QLV5</accession>
<evidence type="ECO:0000313" key="4">
    <source>
        <dbReference type="EMBL" id="EKG10861.1"/>
    </source>
</evidence>
<dbReference type="InterPro" id="IPR016441">
    <property type="entry name" value="Tti1"/>
</dbReference>
<feature type="compositionally biased region" description="Pro residues" evidence="1">
    <location>
        <begin position="808"/>
        <end position="818"/>
    </location>
</feature>
<dbReference type="OrthoDB" id="49511at2759"/>
<feature type="compositionally biased region" description="Basic and acidic residues" evidence="1">
    <location>
        <begin position="777"/>
        <end position="787"/>
    </location>
</feature>
<feature type="region of interest" description="Disordered" evidence="1">
    <location>
        <begin position="777"/>
        <end position="820"/>
    </location>
</feature>
<dbReference type="GO" id="GO:0005737">
    <property type="term" value="C:cytoplasm"/>
    <property type="evidence" value="ECO:0007669"/>
    <property type="project" value="TreeGrafter"/>
</dbReference>
<dbReference type="eggNOG" id="KOG4524">
    <property type="taxonomic scope" value="Eukaryota"/>
</dbReference>
<dbReference type="Gene3D" id="1.25.10.10">
    <property type="entry name" value="Leucine-rich Repeat Variant"/>
    <property type="match status" value="2"/>
</dbReference>
<dbReference type="InterPro" id="IPR016024">
    <property type="entry name" value="ARM-type_fold"/>
</dbReference>
<feature type="compositionally biased region" description="Acidic residues" evidence="1">
    <location>
        <begin position="788"/>
        <end position="806"/>
    </location>
</feature>
<dbReference type="FunCoup" id="K2QLV5">
    <property type="interactions" value="584"/>
</dbReference>
<comment type="caution">
    <text evidence="4">The sequence shown here is derived from an EMBL/GenBank/DDBJ whole genome shotgun (WGS) entry which is preliminary data.</text>
</comment>
<name>K2QLV5_MACPH</name>
<dbReference type="Pfam" id="PF24181">
    <property type="entry name" value="TPR_TTI1_C"/>
    <property type="match status" value="1"/>
</dbReference>
<gene>
    <name evidence="4" type="ORF">MPH_11863</name>
</gene>
<dbReference type="AlphaFoldDB" id="K2QLV5"/>
<dbReference type="PANTHER" id="PTHR18460">
    <property type="entry name" value="TEL2 INTERACTING PROTEIN 1 TTI1 FAMILY MEMBER"/>
    <property type="match status" value="1"/>
</dbReference>
<dbReference type="Proteomes" id="UP000007129">
    <property type="component" value="Unassembled WGS sequence"/>
</dbReference>
<dbReference type="PIRSF" id="PIRSF005250">
    <property type="entry name" value="UCP005250"/>
    <property type="match status" value="1"/>
</dbReference>
<dbReference type="InParanoid" id="K2QLV5"/>
<dbReference type="EMBL" id="AHHD01000500">
    <property type="protein sequence ID" value="EKG10861.1"/>
    <property type="molecule type" value="Genomic_DNA"/>
</dbReference>
<evidence type="ECO:0000313" key="5">
    <source>
        <dbReference type="Proteomes" id="UP000007129"/>
    </source>
</evidence>
<dbReference type="HOGENOM" id="CLU_005544_0_0_1"/>
<evidence type="ECO:0000256" key="1">
    <source>
        <dbReference type="SAM" id="MobiDB-lite"/>
    </source>
</evidence>
<proteinExistence type="predicted"/>
<feature type="domain" description="TTI1 C-terminal TPR" evidence="3">
    <location>
        <begin position="767"/>
        <end position="960"/>
    </location>
</feature>
<feature type="domain" description="TTI1 N-terminal TPR" evidence="2">
    <location>
        <begin position="8"/>
        <end position="341"/>
    </location>
</feature>
<organism evidence="4 5">
    <name type="scientific">Macrophomina phaseolina (strain MS6)</name>
    <name type="common">Charcoal rot fungus</name>
    <dbReference type="NCBI Taxonomy" id="1126212"/>
    <lineage>
        <taxon>Eukaryota</taxon>
        <taxon>Fungi</taxon>
        <taxon>Dikarya</taxon>
        <taxon>Ascomycota</taxon>
        <taxon>Pezizomycotina</taxon>
        <taxon>Dothideomycetes</taxon>
        <taxon>Dothideomycetes incertae sedis</taxon>
        <taxon>Botryosphaeriales</taxon>
        <taxon>Botryosphaeriaceae</taxon>
        <taxon>Macrophomina</taxon>
    </lineage>
</organism>
<sequence length="1067" mass="116770">MDQRSRIFQQLKPHCVNLSQAVLRVVARNGNPKDVIDALKNLLTTLQEGAAAYPQAIDDKLAEYVFFPLSHVLREKQKFPVVALELTLNCLAVLLQTGWRVKVDPALTRQFLILLPVLVSGASQGQSRSSAVSEELQAAGFRCLSELFITYSQDDRSQRALTAADNIPPLGQTIVTILEGVTDGASIDVQLSAAKALRSACNALKDREALASFLPGIVSALAKVLTPSTKQRRPYELLCLALEILNILFRAVLSDSFTNGLPSSDENSRASGQKLTQSWLKATAGQVKLALANVIRIRQHGRDEVRRALLDLCLVVLEDCRESLKDSAAMMTETMSVLCGSDDKGEMKSTVRNILAADSRFAELLRSSIHSWVVSLPRVMQSPDDSAKRRLIKQVSTGYELLAEQGVDLDIVDRAVASNLRDGLSAAVLDQTKLKEIAPAAGFSTALDLIHPTTGGPSMEFEPIFYDNSAQREIIHDLGNLVKCVSMSRSSMSAARELVDSLQLSAGAPQLASFWVALKLLKFSSENDALMVDFLDFGDSSVGPREELLEELYSFSLGLLQDSSTGPDPDWRLKALALEAIAFQAETLKEEFRIELVDALYPIVHLVGSPITELRSHAITCLNIIAAACNYKDVGSLIVENVDYLVNAVALKLNTFDISPQAPQVLLMMIKLSGPSLLPYLDDLVGSVFAALESFHGYPKLVELLFSVLKGIAEEGVKTPQLAIAQVKDASKAKIPHHLTSIDDVIAVLKDIQSRESKQESPEEIVELTPRRPWKDLKKDKNPLIHDVDEDEAENDNDDGEMDDEGSAPPPDPPPPAPKTYSLLLRISELTQHYLTSSSPTLRTSLLDLLNTTFPTLAKHENSFLPLVNTLWPVLVPRLDDSEAYVVSGALEIMALMCRCAGDFMRSRVDAVWPTLINLYHTGGQKKQTFNSNTRKPAGGSSLLVQGGGGSGDGAGVTSGQVEPYYTSAPTRIIRGALVKLFKTIVETVQIDEKAFEEVLELLLPVVVEKEDLKEVFEMRNADAVWLALLRWEAKKSNGAGKKTTIERAGRKRPKAWKGRDFVSVGL</sequence>
<dbReference type="STRING" id="1126212.K2QLV5"/>
<dbReference type="SUPFAM" id="SSF48371">
    <property type="entry name" value="ARM repeat"/>
    <property type="match status" value="1"/>
</dbReference>
<reference evidence="4 5" key="1">
    <citation type="journal article" date="2012" name="BMC Genomics">
        <title>Tools to kill: Genome of one of the most destructive plant pathogenic fungi Macrophomina phaseolina.</title>
        <authorList>
            <person name="Islam M.S."/>
            <person name="Haque M.S."/>
            <person name="Islam M.M."/>
            <person name="Emdad E.M."/>
            <person name="Halim A."/>
            <person name="Hossen Q.M.M."/>
            <person name="Hossain M.Z."/>
            <person name="Ahmed B."/>
            <person name="Rahim S."/>
            <person name="Rahman M.S."/>
            <person name="Alam M.M."/>
            <person name="Hou S."/>
            <person name="Wan X."/>
            <person name="Saito J.A."/>
            <person name="Alam M."/>
        </authorList>
    </citation>
    <scope>NUCLEOTIDE SEQUENCE [LARGE SCALE GENOMIC DNA]</scope>
    <source>
        <strain evidence="4 5">MS6</strain>
    </source>
</reference>
<feature type="region of interest" description="Disordered" evidence="1">
    <location>
        <begin position="927"/>
        <end position="952"/>
    </location>
</feature>
<dbReference type="PANTHER" id="PTHR18460:SF3">
    <property type="entry name" value="TELO2-INTERACTING PROTEIN 1 HOMOLOG"/>
    <property type="match status" value="1"/>
</dbReference>
<protein>
    <submittedName>
        <fullName evidence="4">Armadillo-like helical</fullName>
    </submittedName>
</protein>
<dbReference type="VEuPathDB" id="FungiDB:MPH_11863"/>
<evidence type="ECO:0000259" key="3">
    <source>
        <dbReference type="Pfam" id="PF24181"/>
    </source>
</evidence>
<dbReference type="Pfam" id="PF21547">
    <property type="entry name" value="TTI1"/>
    <property type="match status" value="1"/>
</dbReference>
<dbReference type="InterPro" id="IPR049362">
    <property type="entry name" value="TTI1_rpt"/>
</dbReference>